<dbReference type="Proteomes" id="UP001252613">
    <property type="component" value="Unassembled WGS sequence"/>
</dbReference>
<dbReference type="Pfam" id="PF22055">
    <property type="entry name" value="MvaT_DBD"/>
    <property type="match status" value="1"/>
</dbReference>
<gene>
    <name evidence="3" type="ORF">J2W43_003659</name>
</gene>
<evidence type="ECO:0000259" key="2">
    <source>
        <dbReference type="Pfam" id="PF22055"/>
    </source>
</evidence>
<protein>
    <recommendedName>
        <fullName evidence="2">MvaT DNA-binding domain-containing protein</fullName>
    </recommendedName>
</protein>
<sequence>MAYSFVCGWYQPNILIGVTILSRLAEFRAAERALQEQLKQLESLKNDAGLKKEIEFEEKLQGLMKTYGKSLRDIIAILDPKPSKAGSPAAKPVKTRRARVVKVYQNPHTGELIETKGGNHRGLKAWKEQYGAGTVDSWLRG</sequence>
<dbReference type="CDD" id="cd16170">
    <property type="entry name" value="MvaT_DBD"/>
    <property type="match status" value="1"/>
</dbReference>
<dbReference type="AlphaFoldDB" id="A0AAW8MDS0"/>
<feature type="domain" description="MvaT DNA-binding" evidence="2">
    <location>
        <begin position="102"/>
        <end position="138"/>
    </location>
</feature>
<organism evidence="3 4">
    <name type="scientific">Pseudomonas brassicacearum</name>
    <dbReference type="NCBI Taxonomy" id="930166"/>
    <lineage>
        <taxon>Bacteria</taxon>
        <taxon>Pseudomonadati</taxon>
        <taxon>Pseudomonadota</taxon>
        <taxon>Gammaproteobacteria</taxon>
        <taxon>Pseudomonadales</taxon>
        <taxon>Pseudomonadaceae</taxon>
        <taxon>Pseudomonas</taxon>
    </lineage>
</organism>
<keyword evidence="1" id="KW-0175">Coiled coil</keyword>
<name>A0AAW8MDS0_9PSED</name>
<evidence type="ECO:0000313" key="3">
    <source>
        <dbReference type="EMBL" id="MDR6959659.1"/>
    </source>
</evidence>
<comment type="caution">
    <text evidence="3">The sequence shown here is derived from an EMBL/GenBank/DDBJ whole genome shotgun (WGS) entry which is preliminary data.</text>
</comment>
<dbReference type="InterPro" id="IPR035616">
    <property type="entry name" value="MvaT_DBD"/>
</dbReference>
<evidence type="ECO:0000313" key="4">
    <source>
        <dbReference type="Proteomes" id="UP001252613"/>
    </source>
</evidence>
<dbReference type="EMBL" id="JAVDVC010000007">
    <property type="protein sequence ID" value="MDR6959659.1"/>
    <property type="molecule type" value="Genomic_DNA"/>
</dbReference>
<feature type="coiled-coil region" evidence="1">
    <location>
        <begin position="24"/>
        <end position="51"/>
    </location>
</feature>
<reference evidence="3" key="1">
    <citation type="submission" date="2023-07" db="EMBL/GenBank/DDBJ databases">
        <title>Sorghum-associated microbial communities from plants grown in Nebraska, USA.</title>
        <authorList>
            <person name="Schachtman D."/>
        </authorList>
    </citation>
    <scope>NUCLEOTIDE SEQUENCE</scope>
    <source>
        <strain evidence="3">3432</strain>
    </source>
</reference>
<proteinExistence type="predicted"/>
<evidence type="ECO:0000256" key="1">
    <source>
        <dbReference type="SAM" id="Coils"/>
    </source>
</evidence>
<accession>A0AAW8MDS0</accession>
<dbReference type="NCBIfam" id="NF041859">
    <property type="entry name" value="silencer_MvaTU"/>
    <property type="match status" value="1"/>
</dbReference>